<dbReference type="RefSeq" id="WP_013416232.1">
    <property type="nucleotide sequence ID" value="NC_014659.1"/>
</dbReference>
<reference evidence="1" key="1">
    <citation type="journal article" date="2010" name="PLoS Genet.">
        <title>The genome of a pathogenic rhodococcus: cooptive virulence underpinned by key gene acquisitions.</title>
        <authorList>
            <person name="Letek M."/>
            <person name="Gonzalez P."/>
            <person name="Macarthur I."/>
            <person name="Rodriguez H."/>
            <person name="Freeman T.C."/>
            <person name="Valero-Rello A."/>
            <person name="Blanco M."/>
            <person name="Buckley T."/>
            <person name="Cherevach I."/>
            <person name="Fahey R."/>
            <person name="Hapeshi A."/>
            <person name="Holdstock J."/>
            <person name="Leadon D."/>
            <person name="Navas J."/>
            <person name="Ocampo A."/>
            <person name="Quail M.A."/>
            <person name="Sanders M."/>
            <person name="Scortti M.M."/>
            <person name="Prescott J.F."/>
            <person name="Fogarty U."/>
            <person name="Meijer W.G."/>
            <person name="Parkhill J."/>
            <person name="Bentley S.D."/>
            <person name="Vazquez-Boland J.A."/>
        </authorList>
    </citation>
    <scope>NUCLEOTIDE SEQUENCE [LARGE SCALE GENOMIC DNA]</scope>
    <source>
        <strain evidence="1 2">103S</strain>
    </source>
</reference>
<evidence type="ECO:0000313" key="1">
    <source>
        <dbReference type="EMBL" id="CBH48638.1"/>
    </source>
</evidence>
<gene>
    <name evidence="1" type="ordered locus">REQ_26090</name>
</gene>
<dbReference type="Proteomes" id="UP001154400">
    <property type="component" value="Chromosome"/>
</dbReference>
<organism evidence="1">
    <name type="scientific">Rhodococcus hoagii (strain 103S)</name>
    <name type="common">Rhodococcus equi</name>
    <dbReference type="NCBI Taxonomy" id="685727"/>
    <lineage>
        <taxon>Bacteria</taxon>
        <taxon>Bacillati</taxon>
        <taxon>Actinomycetota</taxon>
        <taxon>Actinomycetes</taxon>
        <taxon>Mycobacteriales</taxon>
        <taxon>Nocardiaceae</taxon>
        <taxon>Prescottella</taxon>
    </lineage>
</organism>
<dbReference type="KEGG" id="req:REQ_26090"/>
<proteinExistence type="predicted"/>
<evidence type="ECO:0000313" key="2">
    <source>
        <dbReference type="Proteomes" id="UP000006892"/>
    </source>
</evidence>
<accession>A0A3S5Y817</accession>
<protein>
    <submittedName>
        <fullName evidence="1">Uncharacterized protein</fullName>
    </submittedName>
</protein>
<name>A0A3S5Y817_RHOH1</name>
<dbReference type="AlphaFoldDB" id="A0A3S5Y817"/>
<dbReference type="EMBL" id="FN563149">
    <property type="protein sequence ID" value="CBH48638.1"/>
    <property type="molecule type" value="Genomic_DNA"/>
</dbReference>
<sequence>MAVISAARGCSQDAAFDELIDVAMHHHVSVGSAAESLISLVSKSALSTGAVIVPPQWAELRKALNVDSRTVGADA</sequence>